<dbReference type="SUPFAM" id="SSF140869">
    <property type="entry name" value="GUN4-like"/>
    <property type="match status" value="1"/>
</dbReference>
<organism evidence="3 4">
    <name type="scientific">Calothrix parietina FACHB-288</name>
    <dbReference type="NCBI Taxonomy" id="2692896"/>
    <lineage>
        <taxon>Bacteria</taxon>
        <taxon>Bacillati</taxon>
        <taxon>Cyanobacteriota</taxon>
        <taxon>Cyanophyceae</taxon>
        <taxon>Nostocales</taxon>
        <taxon>Calotrichaceae</taxon>
        <taxon>Calothrix</taxon>
    </lineage>
</organism>
<dbReference type="InterPro" id="IPR029030">
    <property type="entry name" value="Caspase-like_dom_sf"/>
</dbReference>
<proteinExistence type="predicted"/>
<sequence>MCPVGVRTSHSTHALETGVAKLWLLLVGVNQYEDEEIPSLQYSALDCQGLGEALHAATQAFPQKEVIIYNDFASKQPKLANVLTSLREIAAVTKPIDTVLFYFSGHGMLEPSTQQVILCLQDTQKSNLIDTGLQLQEVLQLLENCSAQQQLLILDACHSGGMTLLGARGEVDPQLNPTPELVEILRQRAAKRKGFYALLSCDRSQQSWEFPQLGHGVFTYYLIRGLKGEAADSQGIIEADGLYRYVYHQTLTYIDKANQQLRVINQLKKGRGDNSIHPEYPSQTPKRIVEGVGEVILGIKPKNIPASRHPRQALIVEGLDQSQASLSLSKILSTAGSFAVNYWTIRGNNSQSNVRKAIQKCLLAESFAELTTNSPNIDTIATVLLYLRGQIQETEQGEAILLLSDEVTINRAWLKKQLRRCQSQQIIILDCPIENGGGKVSLRDWLEELQLGLDAGQCLIAAAVSPENREKFANTLLATLNQGIQASGLTAAAWITQLQVEFAQTDIQLYFWLSGSQGIIEVLPGKTIFSSENMQEKAENIHNYPPDDLSSEVGIDYAYLRDLLQAQRWQEADRETTNLILKVVEKQPYLDIDTINKIPCKDLYTIDKLWVSYSHGRFGFSVQSRIWEGIKDCAATDPMLALMIGSAKVAASETCIDFANRVGWRLRDYWLDYNSLTWEGDAPMGHLPYVGFFEPIWRVKVLGVWEWHSAIATANWWELCVALFRRIETCKNGSSI</sequence>
<dbReference type="EMBL" id="JACJQH010000038">
    <property type="protein sequence ID" value="MBD2198249.1"/>
    <property type="molecule type" value="Genomic_DNA"/>
</dbReference>
<dbReference type="Pfam" id="PF00656">
    <property type="entry name" value="Peptidase_C14"/>
    <property type="match status" value="1"/>
</dbReference>
<dbReference type="RefSeq" id="WP_190545619.1">
    <property type="nucleotide sequence ID" value="NZ_CAWPNO010000071.1"/>
</dbReference>
<dbReference type="Gene3D" id="1.25.40.620">
    <property type="match status" value="1"/>
</dbReference>
<dbReference type="Pfam" id="PF05419">
    <property type="entry name" value="GUN4"/>
    <property type="match status" value="1"/>
</dbReference>
<evidence type="ECO:0000313" key="3">
    <source>
        <dbReference type="EMBL" id="MBD2198249.1"/>
    </source>
</evidence>
<evidence type="ECO:0000259" key="1">
    <source>
        <dbReference type="Pfam" id="PF00656"/>
    </source>
</evidence>
<dbReference type="Proteomes" id="UP000658514">
    <property type="component" value="Unassembled WGS sequence"/>
</dbReference>
<dbReference type="PANTHER" id="PTHR34800">
    <property type="entry name" value="TETRAPYRROLE-BINDING PROTEIN, CHLOROPLASTIC"/>
    <property type="match status" value="1"/>
</dbReference>
<reference evidence="3 4" key="1">
    <citation type="journal article" date="2020" name="ISME J.">
        <title>Comparative genomics reveals insights into cyanobacterial evolution and habitat adaptation.</title>
        <authorList>
            <person name="Chen M.Y."/>
            <person name="Teng W.K."/>
            <person name="Zhao L."/>
            <person name="Hu C.X."/>
            <person name="Zhou Y.K."/>
            <person name="Han B.P."/>
            <person name="Song L.R."/>
            <person name="Shu W.S."/>
        </authorList>
    </citation>
    <scope>NUCLEOTIDE SEQUENCE [LARGE SCALE GENOMIC DNA]</scope>
    <source>
        <strain evidence="3 4">FACHB-288</strain>
    </source>
</reference>
<evidence type="ECO:0000313" key="4">
    <source>
        <dbReference type="Proteomes" id="UP000658514"/>
    </source>
</evidence>
<dbReference type="Gene3D" id="1.10.10.1770">
    <property type="entry name" value="Gun4-like"/>
    <property type="match status" value="1"/>
</dbReference>
<dbReference type="Gene3D" id="3.40.50.1460">
    <property type="match status" value="1"/>
</dbReference>
<feature type="domain" description="GUN4-like" evidence="2">
    <location>
        <begin position="551"/>
        <end position="700"/>
    </location>
</feature>
<keyword evidence="4" id="KW-1185">Reference proteome</keyword>
<dbReference type="CDD" id="cd16383">
    <property type="entry name" value="GUN4"/>
    <property type="match status" value="1"/>
</dbReference>
<protein>
    <submittedName>
        <fullName evidence="3">GUN4 domain-containing protein</fullName>
    </submittedName>
</protein>
<comment type="caution">
    <text evidence="3">The sequence shown here is derived from an EMBL/GenBank/DDBJ whole genome shotgun (WGS) entry which is preliminary data.</text>
</comment>
<evidence type="ECO:0000259" key="2">
    <source>
        <dbReference type="Pfam" id="PF05419"/>
    </source>
</evidence>
<feature type="domain" description="Peptidase C14 caspase" evidence="1">
    <location>
        <begin position="24"/>
        <end position="231"/>
    </location>
</feature>
<dbReference type="PANTHER" id="PTHR34800:SF1">
    <property type="entry name" value="TETRAPYRROLE-BINDING PROTEIN, CHLOROPLASTIC"/>
    <property type="match status" value="1"/>
</dbReference>
<dbReference type="InterPro" id="IPR011600">
    <property type="entry name" value="Pept_C14_caspase"/>
</dbReference>
<dbReference type="InterPro" id="IPR008629">
    <property type="entry name" value="GUN4-like"/>
</dbReference>
<dbReference type="InterPro" id="IPR037215">
    <property type="entry name" value="GUN4-like_sf"/>
</dbReference>
<dbReference type="SUPFAM" id="SSF52129">
    <property type="entry name" value="Caspase-like"/>
    <property type="match status" value="1"/>
</dbReference>
<name>A0ABR8AER8_9CYAN</name>
<gene>
    <name evidence="3" type="ORF">H6G24_22545</name>
</gene>
<accession>A0ABR8AER8</accession>